<sequence>MLESLVATLLNRFLGAYVSNLDTKQLNIAIWRGDVKLRDLRLKREALDKFDLPIDVKEGYLGELTLSIPWKNLRNQPVKVSIQDIYVLAGPRVQSTLTAEEAEERAQKRKQDRLANAELVSNSKPQPNANDAQAETFMTQLTNTIIHNLQVSISRVHVRYEDGVSHPGHPFAAGITLDEVSAISAGEDWQPRFVEAVQGVIRKLVKLGSLSAYWNTDTDSFESLERSQWNEKFTEMIATKDSLKPQTQYVLKPVSCSGRLTMNTRSFGGKTPKMDTSLSIDSLGIVFDEEQYNNLILLLDLFHAYLRQEHYIKLRPPRDVTPKSDPKAWIRYAVNAVLSEIHDKHYRWTWDHFRQRRDDRKAYIPLYVASRLGKASASEKEELAKLERKLSYEDIRFYRSLTKPQLRKEKAGMAQKQQNENKKGWFSGWFGKRKQKEDGEDDSLLSDEQKQELYQVIDYSEGKADIAQAVDFPQDTMLMRLAIELEKGSLAIRRDPHKSQRDIVSLRFNNAASTVIQYPMALKVDAALGDINLLDATTNNTPYPEIVSVKSNQSVGDQLEADAAKIEASDPSSERSKNEPNPFLKLVYELHPLDGRADHGLTLNMGQLEVIYNARTIKEVVAFFKPPKENRESANALIEVAGESFEEFKAATRAGLEYALERHTAFDISVDMDAPTIVVPESCVDRRSLALFLDAGHIHVESNLVDKEVYQQIKSKQKRTYEQQDYQELESVMYDKFTVQLSRTKAYVQRAQNVSSVSEAQDVPMTTFTPILDKLDATFAIEICILPKATNLTKIKISGELPVIEASFSDTKYKTIMKVVDLLIPKFDDDEPENSTDLPLSKTNGQPAKHAAPAPEDFQGPGNLLAKRMSLGNKSSSDQLLMDMHDDESDTEIEHGSTESDTPSTTDFTMTSSKLEAEAKAKSTKTNLSVDFKIHKVTAQLFQTINSDHGEPTEKLLVILNLSNFNLTFIQKEFLMRLDIRLRSLHVEDKMSHGSEFGYIITSETVDESQNTSKDKNLVEFSFTGVSKAHPEYEREFDGVDQIIEVSLSTLNIIVTRDSMLTLYNFILNTFASPATAPAPNNRRLSMRSDESADSASARDRHGSKAPPPPAGSSPKNTTNLKVQICLESVDLILNNDGSKLATVELSHGDASVLLVGDAIKVAARLASFSIRNDLEWTYPTSINRHILNVEGDELLDFRFETFNREQREYPGYDQLIFLRIGAAHITFMEEPVHQLLIFGSKFAQMYTLFEQARRMALESATQLQQQVTKLHFDIAMKSPVVRFLSGRKREDMLIAYLGEVKVINAFEKCQDAADDLVNIINAEVESIRIETRITPPRMKDQQILPLLDNVDLNIGMEMIQHKEGTNRPEMTLRGSMTDVNVKVSPRQYAFLMETVYSILLAVKIDGDEVEDEPSDDDIINVQSANGAIKSISVDELSMHSNQERLDEDGQPWIAQDIFFELGKIGLEIFSKDEDPRGSSLTRLEIDGIVAKFKRLTDASLQLEVLVDALILTDSRSDVDTQFRQILPGRSHSEPQFQFELKMEPPRPDVDMVAIATVDSPKIIFSLDYIFKLVNFFMAPFNSPVTSDAAQYADQVRTHTTTHKATTITTKRSNAIAPIEEKKEQQGPKTDFAFRFNVVDTQVILLANPADANSDAFVLSMDQIMLSQQRIMALAVAKVGMMLCRINDIDKTAARIIEPFDITMSMDSQSSTPGKQITNISIDVQSLVFRVSIRDIVLIMDIVNKAQALSTSVDTTTDTSQLSAPSPREPQSAALTSKTTSKQDIKPFVVMSREKLHAHIEGIRILLIDDKYEMPVVDANFVPFAVNVSDWSTSLSVDTALKFYVNFFNKATSHWEPFVEPWDLHLKVSQSSNSTGLTIDVNSRKRLEINFTYVFAKMLTAKLGQLNAQLQGEKSRTNTARSLYIIRNRSGHSIHIWKAKGAKANSEVYTVEDGQEIAWDFEDWRARREADSNQPLALGVEFEGSLWQRIQSIQVDKAGIQALPLEPKIDGVLHRFLVDITIEDEVKVVTFRSGLLFKNDTEDRLEIGLLDGDGKDRGRNGVLNPGDTYAVPIEFAFDGGVCVRPQGGDFAWCKQLFWTDIVQGNGEGMVVCPPNDGSQAPFRLCAFGTYDRKNPLTRVYPLMTVKFTAPITIENLLPYRMNFSITDKDSGYTGNFEVASGSTKPIYRASHSNVVLLSVELPDTSLETSEPVILSSGRDPNSTHDDTLVLSEHGLPRLYLIVHRKETPETGSAIQYSVYCPYVIVSKLNHPIEVKPRISTARSQPGLVYDCNHAEHPETPMLFSYRTEDSHNRAIMRTTDSDWSEPLSFEAIGSYQEVKLPMHGQTESDVCLGMTVTEGTGKYKKVKVIYLTPRYIVKNNLSDEVNVKDTAGHSLLTIAPRSREPLRTLARGEDPTVAMKFAASNEWSAPFKITDVGRTYVRVQGQERVQLVRVEVLLEEAAIFIVLNPHTGRWPFQIENESSVDVQFCQALDNGRNPRSEEVYEVRANTGRMQYAWDYPAMTNKSILLMVNGRRREVNIQEIGNQIPFRYPTPVGQGILAIDVVAEGPTQVLRLSNYKQSESVFRPKRSMSMASLNTTQESHGEAFEVIDVEATVNMTVNVNLAGISVSLINRHLQELAYVTLDGLSVKYEDSNLYQSIRLQLNWLQIDDQLYGTAYPILLYPSTLIKSTDHQEVHPTIHVALDLVKDQSYGVVFVKYFSFLLQEMSIEIDEDFIFAMLEFTKSLMTGEEGEGKLVTKPSGMPEPKSEEGEAQLYFEVFHIQPMRLNISVERSQHISVADDSTNTSGALMFLFNMFTMTIGNIHNAPVKLNALIMENARVSASVLAQRMMRHYSEAFVYQIHKILGSADVIGNPVGLFNTLSSGVAELFYEPYQGIIMNPRPQQLGIGIARGVGGFVKSAVFGISDSFSKVTGSISKGLAMATFDQRFQERRKVTMSRNKPKHAIYGVTQGAGAFGTSVASGVAGLVKQPLEGAQQEGAAGFLKGIAKGVVGAFTKPVVGFFDMANNVTEGIKNTTTIFDDNEIDRIRLPRYISPDGILRPYSQREALGQYWLRHASRGKYFYETYACHCIIDGYTAAGVPIHSRDIKEELILMLSTTRLLIIRTKNLVVDYELPLHILEDMELVDKGIILLTRHDGQLSREKLIMMDRETAAWIRRNFEQLIRPMANQLAVA</sequence>
<dbReference type="InterPro" id="IPR026847">
    <property type="entry name" value="VPS13"/>
</dbReference>
<dbReference type="Pfam" id="PF25033">
    <property type="entry name" value="VPS13_M"/>
    <property type="match status" value="1"/>
</dbReference>
<dbReference type="Proteomes" id="UP000242875">
    <property type="component" value="Unassembled WGS sequence"/>
</dbReference>
<feature type="region of interest" description="Disordered" evidence="4">
    <location>
        <begin position="1754"/>
        <end position="1780"/>
    </location>
</feature>
<evidence type="ECO:0000256" key="3">
    <source>
        <dbReference type="ARBA" id="ARBA00023055"/>
    </source>
</evidence>
<dbReference type="Pfam" id="PF12624">
    <property type="entry name" value="VPS13_N"/>
    <property type="match status" value="1"/>
</dbReference>
<feature type="compositionally biased region" description="Polar residues" evidence="4">
    <location>
        <begin position="835"/>
        <end position="846"/>
    </location>
</feature>
<dbReference type="GO" id="GO:0045053">
    <property type="term" value="P:protein retention in Golgi apparatus"/>
    <property type="evidence" value="ECO:0007669"/>
    <property type="project" value="TreeGrafter"/>
</dbReference>
<dbReference type="PANTHER" id="PTHR16166:SF93">
    <property type="entry name" value="INTERMEMBRANE LIPID TRANSFER PROTEIN VPS13"/>
    <property type="match status" value="1"/>
</dbReference>
<dbReference type="InterPro" id="IPR056748">
    <property type="entry name" value="VPS13-like_C"/>
</dbReference>
<evidence type="ECO:0000313" key="9">
    <source>
        <dbReference type="EMBL" id="OZJ03051.1"/>
    </source>
</evidence>
<feature type="region of interest" description="Disordered" evidence="4">
    <location>
        <begin position="886"/>
        <end position="908"/>
    </location>
</feature>
<name>A0A261XXJ7_9FUNG</name>
<comment type="similarity">
    <text evidence="1">Belongs to the VPS13 family.</text>
</comment>
<dbReference type="EMBL" id="MVBO01000108">
    <property type="protein sequence ID" value="OZJ03051.1"/>
    <property type="molecule type" value="Genomic_DNA"/>
</dbReference>
<dbReference type="GO" id="GO:0006623">
    <property type="term" value="P:protein targeting to vacuole"/>
    <property type="evidence" value="ECO:0007669"/>
    <property type="project" value="TreeGrafter"/>
</dbReference>
<reference evidence="9 10" key="1">
    <citation type="journal article" date="2017" name="Mycologia">
        <title>Bifiguratus adelaidae, gen. et sp. nov., a new member of Mucoromycotina in endophytic and soil-dwelling habitats.</title>
        <authorList>
            <person name="Torres-Cruz T.J."/>
            <person name="Billingsley Tobias T.L."/>
            <person name="Almatruk M."/>
            <person name="Hesse C."/>
            <person name="Kuske C.R."/>
            <person name="Desiro A."/>
            <person name="Benucci G.M."/>
            <person name="Bonito G."/>
            <person name="Stajich J.E."/>
            <person name="Dunlap C."/>
            <person name="Arnold A.E."/>
            <person name="Porras-Alfaro A."/>
        </authorList>
    </citation>
    <scope>NUCLEOTIDE SEQUENCE [LARGE SCALE GENOMIC DNA]</scope>
    <source>
        <strain evidence="9 10">AZ0501</strain>
    </source>
</reference>
<feature type="compositionally biased region" description="Polar residues" evidence="4">
    <location>
        <begin position="899"/>
        <end position="908"/>
    </location>
</feature>
<keyword evidence="2" id="KW-0813">Transport</keyword>
<organism evidence="9 10">
    <name type="scientific">Bifiguratus adelaidae</name>
    <dbReference type="NCBI Taxonomy" id="1938954"/>
    <lineage>
        <taxon>Eukaryota</taxon>
        <taxon>Fungi</taxon>
        <taxon>Fungi incertae sedis</taxon>
        <taxon>Mucoromycota</taxon>
        <taxon>Mucoromycotina</taxon>
        <taxon>Endogonomycetes</taxon>
        <taxon>Endogonales</taxon>
        <taxon>Endogonales incertae sedis</taxon>
        <taxon>Bifiguratus</taxon>
    </lineage>
</organism>
<accession>A0A261XXJ7</accession>
<comment type="caution">
    <text evidence="9">The sequence shown here is derived from an EMBL/GenBank/DDBJ whole genome shotgun (WGS) entry which is preliminary data.</text>
</comment>
<feature type="domain" description="Vacuolar protein sorting-associated protein 13 VPS13 adaptor binding" evidence="7">
    <location>
        <begin position="1973"/>
        <end position="2522"/>
    </location>
</feature>
<evidence type="ECO:0000259" key="6">
    <source>
        <dbReference type="Pfam" id="PF25033"/>
    </source>
</evidence>
<dbReference type="Pfam" id="PF25036">
    <property type="entry name" value="VPS13_VAB"/>
    <property type="match status" value="1"/>
</dbReference>
<dbReference type="OrthoDB" id="428159at2759"/>
<dbReference type="InterPro" id="IPR026854">
    <property type="entry name" value="VPS13_N"/>
</dbReference>
<dbReference type="GO" id="GO:0007005">
    <property type="term" value="P:mitochondrion organization"/>
    <property type="evidence" value="ECO:0007669"/>
    <property type="project" value="TreeGrafter"/>
</dbReference>
<evidence type="ECO:0000256" key="1">
    <source>
        <dbReference type="ARBA" id="ARBA00006545"/>
    </source>
</evidence>
<dbReference type="PANTHER" id="PTHR16166">
    <property type="entry name" value="VACUOLAR PROTEIN SORTING-ASSOCIATED PROTEIN VPS13"/>
    <property type="match status" value="1"/>
</dbReference>
<feature type="compositionally biased region" description="Basic and acidic residues" evidence="4">
    <location>
        <begin position="1087"/>
        <end position="1103"/>
    </location>
</feature>
<evidence type="ECO:0008006" key="11">
    <source>
        <dbReference type="Google" id="ProtNLM"/>
    </source>
</evidence>
<evidence type="ECO:0000256" key="2">
    <source>
        <dbReference type="ARBA" id="ARBA00022448"/>
    </source>
</evidence>
<feature type="domain" description="VPS13-like middle region" evidence="6">
    <location>
        <begin position="1134"/>
        <end position="1895"/>
    </location>
</feature>
<keyword evidence="10" id="KW-1185">Reference proteome</keyword>
<dbReference type="InterPro" id="IPR009543">
    <property type="entry name" value="VPS13_VAB"/>
</dbReference>
<proteinExistence type="inferred from homology"/>
<dbReference type="InterPro" id="IPR056747">
    <property type="entry name" value="VPS13-like_M"/>
</dbReference>
<keyword evidence="3" id="KW-0445">Lipid transport</keyword>
<evidence type="ECO:0000259" key="5">
    <source>
        <dbReference type="Pfam" id="PF12624"/>
    </source>
</evidence>
<feature type="domain" description="Intermembrane lipid transfer protein VPS13-like C-terminal" evidence="8">
    <location>
        <begin position="3048"/>
        <end position="3168"/>
    </location>
</feature>
<feature type="region of interest" description="Disordered" evidence="4">
    <location>
        <begin position="1078"/>
        <end position="1118"/>
    </location>
</feature>
<dbReference type="GO" id="GO:0045324">
    <property type="term" value="P:late endosome to vacuole transport"/>
    <property type="evidence" value="ECO:0007669"/>
    <property type="project" value="TreeGrafter"/>
</dbReference>
<evidence type="ECO:0000313" key="10">
    <source>
        <dbReference type="Proteomes" id="UP000242875"/>
    </source>
</evidence>
<feature type="region of interest" description="Disordered" evidence="4">
    <location>
        <begin position="828"/>
        <end position="869"/>
    </location>
</feature>
<dbReference type="Pfam" id="PF25037">
    <property type="entry name" value="VPS13_C"/>
    <property type="match status" value="1"/>
</dbReference>
<gene>
    <name evidence="9" type="ORF">BZG36_03708</name>
</gene>
<feature type="domain" description="Chorein N-terminal" evidence="5">
    <location>
        <begin position="1"/>
        <end position="1066"/>
    </location>
</feature>
<protein>
    <recommendedName>
        <fullName evidence="11">Vacuolar protein sorting-associated protein</fullName>
    </recommendedName>
</protein>
<evidence type="ECO:0000259" key="8">
    <source>
        <dbReference type="Pfam" id="PF25037"/>
    </source>
</evidence>
<evidence type="ECO:0000256" key="4">
    <source>
        <dbReference type="SAM" id="MobiDB-lite"/>
    </source>
</evidence>
<dbReference type="GO" id="GO:0006869">
    <property type="term" value="P:lipid transport"/>
    <property type="evidence" value="ECO:0007669"/>
    <property type="project" value="UniProtKB-KW"/>
</dbReference>
<evidence type="ECO:0000259" key="7">
    <source>
        <dbReference type="Pfam" id="PF25036"/>
    </source>
</evidence>